<comment type="caution">
    <text evidence="2">The sequence shown here is derived from an EMBL/GenBank/DDBJ whole genome shotgun (WGS) entry which is preliminary data.</text>
</comment>
<dbReference type="EMBL" id="VSSQ01011114">
    <property type="protein sequence ID" value="MPM46030.1"/>
    <property type="molecule type" value="Genomic_DNA"/>
</dbReference>
<feature type="region of interest" description="Disordered" evidence="1">
    <location>
        <begin position="1"/>
        <end position="27"/>
    </location>
</feature>
<sequence>MEETDNARDDADGCADQRPTDQAGNADCEHPCVRQGCAFRKLHQHLIGYDLVMTDFNTCVVRDDGENAEYDNQRQLGAQSLAFTQFVPEIMDIHQQISQNDDQPDPLQYQNE</sequence>
<name>A0A644ZYI0_9ZZZZ</name>
<proteinExistence type="predicted"/>
<feature type="compositionally biased region" description="Basic and acidic residues" evidence="1">
    <location>
        <begin position="1"/>
        <end position="11"/>
    </location>
</feature>
<reference evidence="2" key="1">
    <citation type="submission" date="2019-08" db="EMBL/GenBank/DDBJ databases">
        <authorList>
            <person name="Kucharzyk K."/>
            <person name="Murdoch R.W."/>
            <person name="Higgins S."/>
            <person name="Loffler F."/>
        </authorList>
    </citation>
    <scope>NUCLEOTIDE SEQUENCE</scope>
</reference>
<dbReference type="AlphaFoldDB" id="A0A644ZYI0"/>
<organism evidence="2">
    <name type="scientific">bioreactor metagenome</name>
    <dbReference type="NCBI Taxonomy" id="1076179"/>
    <lineage>
        <taxon>unclassified sequences</taxon>
        <taxon>metagenomes</taxon>
        <taxon>ecological metagenomes</taxon>
    </lineage>
</organism>
<accession>A0A644ZYI0</accession>
<evidence type="ECO:0000256" key="1">
    <source>
        <dbReference type="SAM" id="MobiDB-lite"/>
    </source>
</evidence>
<evidence type="ECO:0000313" key="2">
    <source>
        <dbReference type="EMBL" id="MPM46030.1"/>
    </source>
</evidence>
<protein>
    <submittedName>
        <fullName evidence="2">Uncharacterized protein</fullName>
    </submittedName>
</protein>
<gene>
    <name evidence="2" type="ORF">SDC9_92724</name>
</gene>